<feature type="transmembrane region" description="Helical" evidence="6">
    <location>
        <begin position="130"/>
        <end position="152"/>
    </location>
</feature>
<dbReference type="Proteomes" id="UP000295210">
    <property type="component" value="Unassembled WGS sequence"/>
</dbReference>
<evidence type="ECO:0000256" key="6">
    <source>
        <dbReference type="SAM" id="Phobius"/>
    </source>
</evidence>
<dbReference type="EMBL" id="SMGK01000005">
    <property type="protein sequence ID" value="TCK71634.1"/>
    <property type="molecule type" value="Genomic_DNA"/>
</dbReference>
<protein>
    <submittedName>
        <fullName evidence="7">Membrane protein</fullName>
    </submittedName>
</protein>
<dbReference type="OrthoDB" id="3209118at2"/>
<dbReference type="InterPro" id="IPR017039">
    <property type="entry name" value="Virul_fac_BrkB"/>
</dbReference>
<feature type="transmembrane region" description="Helical" evidence="6">
    <location>
        <begin position="212"/>
        <end position="230"/>
    </location>
</feature>
<gene>
    <name evidence="7" type="ORF">C7378_2916</name>
</gene>
<dbReference type="NCBIfam" id="TIGR00765">
    <property type="entry name" value="yihY_not_rbn"/>
    <property type="match status" value="1"/>
</dbReference>
<dbReference type="RefSeq" id="WP_131998227.1">
    <property type="nucleotide sequence ID" value="NZ_SMGK01000005.1"/>
</dbReference>
<evidence type="ECO:0000256" key="3">
    <source>
        <dbReference type="ARBA" id="ARBA00022692"/>
    </source>
</evidence>
<evidence type="ECO:0000256" key="1">
    <source>
        <dbReference type="ARBA" id="ARBA00004651"/>
    </source>
</evidence>
<organism evidence="7 8">
    <name type="scientific">Acidipila rosea</name>
    <dbReference type="NCBI Taxonomy" id="768535"/>
    <lineage>
        <taxon>Bacteria</taxon>
        <taxon>Pseudomonadati</taxon>
        <taxon>Acidobacteriota</taxon>
        <taxon>Terriglobia</taxon>
        <taxon>Terriglobales</taxon>
        <taxon>Acidobacteriaceae</taxon>
        <taxon>Acidipila</taxon>
    </lineage>
</organism>
<evidence type="ECO:0000256" key="4">
    <source>
        <dbReference type="ARBA" id="ARBA00022989"/>
    </source>
</evidence>
<evidence type="ECO:0000313" key="8">
    <source>
        <dbReference type="Proteomes" id="UP000295210"/>
    </source>
</evidence>
<comment type="subcellular location">
    <subcellularLocation>
        <location evidence="1">Cell membrane</location>
        <topology evidence="1">Multi-pass membrane protein</topology>
    </subcellularLocation>
</comment>
<dbReference type="Pfam" id="PF03631">
    <property type="entry name" value="Virul_fac_BrkB"/>
    <property type="match status" value="1"/>
</dbReference>
<keyword evidence="2" id="KW-1003">Cell membrane</keyword>
<keyword evidence="3 6" id="KW-0812">Transmembrane</keyword>
<sequence length="304" mass="33769">MQTLWINLRRAMWKAFGHNAFATAKAAAYSAILSIFPAVLVATSLLALTPETSDASSDIRAVFSDLLPPDTMGLLQNYFQTSHARPWHLAWSAAAVSVLAAMGFMLSLMEGFRQAYGLPRDFRGFWRERLVAFALIPSTLVPMMAATAFVVFGHQIELWMVDNSGHNLQLYVLFVWRILRWLIAIATSITVLAVVYHFALPRAQHWRRVVPGALLSTISWFAATMLYGWYVTRFADYSKVYGSFGAGVATMVWLYMVSLSILLGSEFNAQLFPLPRTIGLEAPEGEPRRGAAYASIPEAGHGAR</sequence>
<dbReference type="PIRSF" id="PIRSF035875">
    <property type="entry name" value="RNase_BN"/>
    <property type="match status" value="1"/>
</dbReference>
<feature type="transmembrane region" description="Helical" evidence="6">
    <location>
        <begin position="26"/>
        <end position="48"/>
    </location>
</feature>
<keyword evidence="4 6" id="KW-1133">Transmembrane helix</keyword>
<accession>A0A4R1L1B9</accession>
<comment type="caution">
    <text evidence="7">The sequence shown here is derived from an EMBL/GenBank/DDBJ whole genome shotgun (WGS) entry which is preliminary data.</text>
</comment>
<feature type="transmembrane region" description="Helical" evidence="6">
    <location>
        <begin position="89"/>
        <end position="109"/>
    </location>
</feature>
<dbReference type="PANTHER" id="PTHR30213:SF0">
    <property type="entry name" value="UPF0761 MEMBRANE PROTEIN YIHY"/>
    <property type="match status" value="1"/>
</dbReference>
<evidence type="ECO:0000313" key="7">
    <source>
        <dbReference type="EMBL" id="TCK71634.1"/>
    </source>
</evidence>
<name>A0A4R1L1B9_9BACT</name>
<dbReference type="AlphaFoldDB" id="A0A4R1L1B9"/>
<dbReference type="PANTHER" id="PTHR30213">
    <property type="entry name" value="INNER MEMBRANE PROTEIN YHJD"/>
    <property type="match status" value="1"/>
</dbReference>
<keyword evidence="5 6" id="KW-0472">Membrane</keyword>
<dbReference type="GO" id="GO:0005886">
    <property type="term" value="C:plasma membrane"/>
    <property type="evidence" value="ECO:0007669"/>
    <property type="project" value="UniProtKB-SubCell"/>
</dbReference>
<proteinExistence type="predicted"/>
<feature type="transmembrane region" description="Helical" evidence="6">
    <location>
        <begin position="178"/>
        <end position="200"/>
    </location>
</feature>
<feature type="transmembrane region" description="Helical" evidence="6">
    <location>
        <begin position="242"/>
        <end position="263"/>
    </location>
</feature>
<keyword evidence="8" id="KW-1185">Reference proteome</keyword>
<evidence type="ECO:0000256" key="5">
    <source>
        <dbReference type="ARBA" id="ARBA00023136"/>
    </source>
</evidence>
<reference evidence="7 8" key="1">
    <citation type="submission" date="2019-03" db="EMBL/GenBank/DDBJ databases">
        <title>Genomic Encyclopedia of Type Strains, Phase IV (KMG-IV): sequencing the most valuable type-strain genomes for metagenomic binning, comparative biology and taxonomic classification.</title>
        <authorList>
            <person name="Goeker M."/>
        </authorList>
    </citation>
    <scope>NUCLEOTIDE SEQUENCE [LARGE SCALE GENOMIC DNA]</scope>
    <source>
        <strain evidence="7 8">DSM 103428</strain>
    </source>
</reference>
<evidence type="ECO:0000256" key="2">
    <source>
        <dbReference type="ARBA" id="ARBA00022475"/>
    </source>
</evidence>